<organism evidence="1">
    <name type="scientific">Rhipicephalus microplus</name>
    <name type="common">Cattle tick</name>
    <name type="synonym">Boophilus microplus</name>
    <dbReference type="NCBI Taxonomy" id="6941"/>
    <lineage>
        <taxon>Eukaryota</taxon>
        <taxon>Metazoa</taxon>
        <taxon>Ecdysozoa</taxon>
        <taxon>Arthropoda</taxon>
        <taxon>Chelicerata</taxon>
        <taxon>Arachnida</taxon>
        <taxon>Acari</taxon>
        <taxon>Parasitiformes</taxon>
        <taxon>Ixodida</taxon>
        <taxon>Ixodoidea</taxon>
        <taxon>Ixodidae</taxon>
        <taxon>Rhipicephalinae</taxon>
        <taxon>Rhipicephalus</taxon>
        <taxon>Boophilus</taxon>
    </lineage>
</organism>
<evidence type="ECO:0000313" key="1">
    <source>
        <dbReference type="EMBL" id="NIE45040.1"/>
    </source>
</evidence>
<sequence length="94" mass="10659">MTNTNIINGRLSNVVLLLSSPFAFALCWPWHAILFTSVYTARSSSLAAPTCISRDLKNATSHRLWGSVSHCWQNLAQRQEEYFKKSCMNITHQS</sequence>
<protein>
    <submittedName>
        <fullName evidence="1">Putative secreted protein</fullName>
    </submittedName>
</protein>
<dbReference type="AlphaFoldDB" id="A0A6G5A4E7"/>
<name>A0A6G5A4E7_RHIMP</name>
<accession>A0A6G5A4E7</accession>
<dbReference type="EMBL" id="GIKN01002767">
    <property type="protein sequence ID" value="NIE45040.1"/>
    <property type="molecule type" value="Transcribed_RNA"/>
</dbReference>
<reference evidence="1" key="1">
    <citation type="submission" date="2020-03" db="EMBL/GenBank/DDBJ databases">
        <title>A transcriptome and proteome of the tick Rhipicephalus microplus shaped by the genetic composition of its hosts and developmental stage.</title>
        <authorList>
            <person name="Garcia G.R."/>
            <person name="Ribeiro J.M.C."/>
            <person name="Maruyama S.R."/>
            <person name="Gardinasse L.G."/>
            <person name="Nelson K."/>
            <person name="Ferreira B.R."/>
            <person name="Andrade T.G."/>
            <person name="Santos I.K.F.M."/>
        </authorList>
    </citation>
    <scope>NUCLEOTIDE SEQUENCE</scope>
    <source>
        <strain evidence="1">NSGR</strain>
        <tissue evidence="1">Salivary glands</tissue>
    </source>
</reference>
<proteinExistence type="predicted"/>